<reference evidence="1" key="3">
    <citation type="submission" date="2023-05" db="EMBL/GenBank/DDBJ databases">
        <authorList>
            <person name="Smith C.H."/>
        </authorList>
    </citation>
    <scope>NUCLEOTIDE SEQUENCE</scope>
    <source>
        <strain evidence="1">CHS0354</strain>
        <tissue evidence="1">Mantle</tissue>
    </source>
</reference>
<dbReference type="EMBL" id="JAEAOA010002325">
    <property type="protein sequence ID" value="KAK3610119.1"/>
    <property type="molecule type" value="Genomic_DNA"/>
</dbReference>
<evidence type="ECO:0000313" key="1">
    <source>
        <dbReference type="EMBL" id="KAK3610119.1"/>
    </source>
</evidence>
<comment type="caution">
    <text evidence="1">The sequence shown here is derived from an EMBL/GenBank/DDBJ whole genome shotgun (WGS) entry which is preliminary data.</text>
</comment>
<proteinExistence type="predicted"/>
<sequence>MTQTILNTAISHLTVQITTDKEDGCLFKNVSSSEVDVLNKYARVLGLRPRPGRSLRNALCLHCTTKLAKAEKKNTINTIGLSKLNQNCSCAYLMYTRDFIDLQ</sequence>
<keyword evidence="2" id="KW-1185">Reference proteome</keyword>
<gene>
    <name evidence="1" type="ORF">CHS0354_039900</name>
</gene>
<protein>
    <submittedName>
        <fullName evidence="1">Uncharacterized protein</fullName>
    </submittedName>
</protein>
<reference evidence="1" key="2">
    <citation type="journal article" date="2021" name="Genome Biol. Evol.">
        <title>Developing a high-quality reference genome for a parasitic bivalve with doubly uniparental inheritance (Bivalvia: Unionida).</title>
        <authorList>
            <person name="Smith C.H."/>
        </authorList>
    </citation>
    <scope>NUCLEOTIDE SEQUENCE</scope>
    <source>
        <strain evidence="1">CHS0354</strain>
        <tissue evidence="1">Mantle</tissue>
    </source>
</reference>
<name>A0AAE0TGV7_9BIVA</name>
<dbReference type="Proteomes" id="UP001195483">
    <property type="component" value="Unassembled WGS sequence"/>
</dbReference>
<organism evidence="1 2">
    <name type="scientific">Potamilus streckersoni</name>
    <dbReference type="NCBI Taxonomy" id="2493646"/>
    <lineage>
        <taxon>Eukaryota</taxon>
        <taxon>Metazoa</taxon>
        <taxon>Spiralia</taxon>
        <taxon>Lophotrochozoa</taxon>
        <taxon>Mollusca</taxon>
        <taxon>Bivalvia</taxon>
        <taxon>Autobranchia</taxon>
        <taxon>Heteroconchia</taxon>
        <taxon>Palaeoheterodonta</taxon>
        <taxon>Unionida</taxon>
        <taxon>Unionoidea</taxon>
        <taxon>Unionidae</taxon>
        <taxon>Ambleminae</taxon>
        <taxon>Lampsilini</taxon>
        <taxon>Potamilus</taxon>
    </lineage>
</organism>
<dbReference type="AlphaFoldDB" id="A0AAE0TGV7"/>
<reference evidence="1" key="1">
    <citation type="journal article" date="2021" name="Genome Biol. Evol.">
        <title>A High-Quality Reference Genome for a Parasitic Bivalve with Doubly Uniparental Inheritance (Bivalvia: Unionida).</title>
        <authorList>
            <person name="Smith C.H."/>
        </authorList>
    </citation>
    <scope>NUCLEOTIDE SEQUENCE</scope>
    <source>
        <strain evidence="1">CHS0354</strain>
    </source>
</reference>
<evidence type="ECO:0000313" key="2">
    <source>
        <dbReference type="Proteomes" id="UP001195483"/>
    </source>
</evidence>
<accession>A0AAE0TGV7</accession>